<feature type="domain" description="PPIase FKBP-type" evidence="8">
    <location>
        <begin position="92"/>
        <end position="187"/>
    </location>
</feature>
<protein>
    <recommendedName>
        <fullName evidence="6">Peptidyl-prolyl cis-trans isomerase</fullName>
        <ecNumber evidence="6">5.2.1.8</ecNumber>
    </recommendedName>
</protein>
<evidence type="ECO:0000313" key="10">
    <source>
        <dbReference type="Proteomes" id="UP001499909"/>
    </source>
</evidence>
<comment type="similarity">
    <text evidence="2 6">Belongs to the FKBP-type PPIase family.</text>
</comment>
<organism evidence="9 10">
    <name type="scientific">Hymenobacter algoricola</name>
    <dbReference type="NCBI Taxonomy" id="486267"/>
    <lineage>
        <taxon>Bacteria</taxon>
        <taxon>Pseudomonadati</taxon>
        <taxon>Bacteroidota</taxon>
        <taxon>Cytophagia</taxon>
        <taxon>Cytophagales</taxon>
        <taxon>Hymenobacteraceae</taxon>
        <taxon>Hymenobacter</taxon>
    </lineage>
</organism>
<keyword evidence="10" id="KW-1185">Reference proteome</keyword>
<evidence type="ECO:0000313" key="9">
    <source>
        <dbReference type="EMBL" id="GAA3934526.1"/>
    </source>
</evidence>
<evidence type="ECO:0000256" key="1">
    <source>
        <dbReference type="ARBA" id="ARBA00000971"/>
    </source>
</evidence>
<keyword evidence="3 5" id="KW-0697">Rotamase</keyword>
<dbReference type="PROSITE" id="PS50059">
    <property type="entry name" value="FKBP_PPIASE"/>
    <property type="match status" value="1"/>
</dbReference>
<feature type="signal peptide" evidence="7">
    <location>
        <begin position="1"/>
        <end position="30"/>
    </location>
</feature>
<evidence type="ECO:0000256" key="2">
    <source>
        <dbReference type="ARBA" id="ARBA00006577"/>
    </source>
</evidence>
<evidence type="ECO:0000259" key="8">
    <source>
        <dbReference type="PROSITE" id="PS50059"/>
    </source>
</evidence>
<dbReference type="EMBL" id="BAABDH010000035">
    <property type="protein sequence ID" value="GAA3934526.1"/>
    <property type="molecule type" value="Genomic_DNA"/>
</dbReference>
<dbReference type="SUPFAM" id="SSF54534">
    <property type="entry name" value="FKBP-like"/>
    <property type="match status" value="1"/>
</dbReference>
<name>A0ABP7N1Y7_9BACT</name>
<evidence type="ECO:0000256" key="7">
    <source>
        <dbReference type="SAM" id="SignalP"/>
    </source>
</evidence>
<dbReference type="InterPro" id="IPR046357">
    <property type="entry name" value="PPIase_dom_sf"/>
</dbReference>
<reference evidence="10" key="1">
    <citation type="journal article" date="2019" name="Int. J. Syst. Evol. Microbiol.">
        <title>The Global Catalogue of Microorganisms (GCM) 10K type strain sequencing project: providing services to taxonomists for standard genome sequencing and annotation.</title>
        <authorList>
            <consortium name="The Broad Institute Genomics Platform"/>
            <consortium name="The Broad Institute Genome Sequencing Center for Infectious Disease"/>
            <person name="Wu L."/>
            <person name="Ma J."/>
        </authorList>
    </citation>
    <scope>NUCLEOTIDE SEQUENCE [LARGE SCALE GENOMIC DNA]</scope>
    <source>
        <strain evidence="10">JCM 17214</strain>
    </source>
</reference>
<evidence type="ECO:0000256" key="6">
    <source>
        <dbReference type="RuleBase" id="RU003915"/>
    </source>
</evidence>
<dbReference type="PANTHER" id="PTHR43811:SF19">
    <property type="entry name" value="39 KDA FK506-BINDING NUCLEAR PROTEIN"/>
    <property type="match status" value="1"/>
</dbReference>
<dbReference type="EC" id="5.2.1.8" evidence="6"/>
<proteinExistence type="inferred from homology"/>
<evidence type="ECO:0000256" key="3">
    <source>
        <dbReference type="ARBA" id="ARBA00023110"/>
    </source>
</evidence>
<feature type="chain" id="PRO_5047319279" description="Peptidyl-prolyl cis-trans isomerase" evidence="7">
    <location>
        <begin position="31"/>
        <end position="187"/>
    </location>
</feature>
<dbReference type="Pfam" id="PF00254">
    <property type="entry name" value="FKBP_C"/>
    <property type="match status" value="1"/>
</dbReference>
<dbReference type="Proteomes" id="UP001499909">
    <property type="component" value="Unassembled WGS sequence"/>
</dbReference>
<dbReference type="Gene3D" id="3.10.50.40">
    <property type="match status" value="1"/>
</dbReference>
<dbReference type="PANTHER" id="PTHR43811">
    <property type="entry name" value="FKBP-TYPE PEPTIDYL-PROLYL CIS-TRANS ISOMERASE FKPA"/>
    <property type="match status" value="1"/>
</dbReference>
<accession>A0ABP7N1Y7</accession>
<evidence type="ECO:0000256" key="4">
    <source>
        <dbReference type="ARBA" id="ARBA00023235"/>
    </source>
</evidence>
<keyword evidence="4 5" id="KW-0413">Isomerase</keyword>
<comment type="catalytic activity">
    <reaction evidence="1 5 6">
        <text>[protein]-peptidylproline (omega=180) = [protein]-peptidylproline (omega=0)</text>
        <dbReference type="Rhea" id="RHEA:16237"/>
        <dbReference type="Rhea" id="RHEA-COMP:10747"/>
        <dbReference type="Rhea" id="RHEA-COMP:10748"/>
        <dbReference type="ChEBI" id="CHEBI:83833"/>
        <dbReference type="ChEBI" id="CHEBI:83834"/>
        <dbReference type="EC" id="5.2.1.8"/>
    </reaction>
</comment>
<dbReference type="RefSeq" id="WP_345112862.1">
    <property type="nucleotide sequence ID" value="NZ_BAABDH010000035.1"/>
</dbReference>
<comment type="caution">
    <text evidence="9">The sequence shown here is derived from an EMBL/GenBank/DDBJ whole genome shotgun (WGS) entry which is preliminary data.</text>
</comment>
<gene>
    <name evidence="9" type="ORF">GCM10022406_18780</name>
</gene>
<keyword evidence="7" id="KW-0732">Signal</keyword>
<dbReference type="PROSITE" id="PS51257">
    <property type="entry name" value="PROKAR_LIPOPROTEIN"/>
    <property type="match status" value="1"/>
</dbReference>
<evidence type="ECO:0000256" key="5">
    <source>
        <dbReference type="PROSITE-ProRule" id="PRU00277"/>
    </source>
</evidence>
<sequence>MKMTISTKQLVLARLVVALLALLPMLSACKKETDLQKESRQREEQYRAIDDGLIRDYFTRHQITKFTRLESGVYLVDTDTVTEGTGPTILPGKRVQVKYIGRFITPSRDNVIFDRSYGNQTLCECFEVTVDAGSVIKGWDEAIKNMKLGTHKLVFIPSYLAYGPAGSSPLIPGDEPLLFDMRITKVK</sequence>
<dbReference type="InterPro" id="IPR001179">
    <property type="entry name" value="PPIase_FKBP_dom"/>
</dbReference>